<feature type="transmembrane region" description="Helical" evidence="1">
    <location>
        <begin position="289"/>
        <end position="312"/>
    </location>
</feature>
<dbReference type="AlphaFoldDB" id="A0A9W8JYS0"/>
<proteinExistence type="predicted"/>
<evidence type="ECO:0000256" key="1">
    <source>
        <dbReference type="SAM" id="Phobius"/>
    </source>
</evidence>
<feature type="transmembrane region" description="Helical" evidence="1">
    <location>
        <begin position="230"/>
        <end position="253"/>
    </location>
</feature>
<organism evidence="2 3">
    <name type="scientific">Agrocybe chaxingu</name>
    <dbReference type="NCBI Taxonomy" id="84603"/>
    <lineage>
        <taxon>Eukaryota</taxon>
        <taxon>Fungi</taxon>
        <taxon>Dikarya</taxon>
        <taxon>Basidiomycota</taxon>
        <taxon>Agaricomycotina</taxon>
        <taxon>Agaricomycetes</taxon>
        <taxon>Agaricomycetidae</taxon>
        <taxon>Agaricales</taxon>
        <taxon>Agaricineae</taxon>
        <taxon>Strophariaceae</taxon>
        <taxon>Agrocybe</taxon>
    </lineage>
</organism>
<feature type="transmembrane region" description="Helical" evidence="1">
    <location>
        <begin position="70"/>
        <end position="88"/>
    </location>
</feature>
<keyword evidence="1" id="KW-0812">Transmembrane</keyword>
<dbReference type="OrthoDB" id="3234297at2759"/>
<keyword evidence="3" id="KW-1185">Reference proteome</keyword>
<keyword evidence="1" id="KW-1133">Transmembrane helix</keyword>
<feature type="transmembrane region" description="Helical" evidence="1">
    <location>
        <begin position="100"/>
        <end position="126"/>
    </location>
</feature>
<protein>
    <submittedName>
        <fullName evidence="2">Uncharacterized protein</fullName>
    </submittedName>
</protein>
<gene>
    <name evidence="2" type="ORF">NLJ89_g6663</name>
</gene>
<evidence type="ECO:0000313" key="3">
    <source>
        <dbReference type="Proteomes" id="UP001148786"/>
    </source>
</evidence>
<name>A0A9W8JYS0_9AGAR</name>
<keyword evidence="1" id="KW-0472">Membrane</keyword>
<reference evidence="2" key="1">
    <citation type="submission" date="2022-07" db="EMBL/GenBank/DDBJ databases">
        <title>Genome Sequence of Agrocybe chaxingu.</title>
        <authorList>
            <person name="Buettner E."/>
        </authorList>
    </citation>
    <scope>NUCLEOTIDE SEQUENCE</scope>
    <source>
        <strain evidence="2">MP-N11</strain>
    </source>
</reference>
<feature type="transmembrane region" description="Helical" evidence="1">
    <location>
        <begin position="186"/>
        <end position="209"/>
    </location>
</feature>
<evidence type="ECO:0000313" key="2">
    <source>
        <dbReference type="EMBL" id="KAJ3506807.1"/>
    </source>
</evidence>
<dbReference type="EMBL" id="JANKHO010000724">
    <property type="protein sequence ID" value="KAJ3506807.1"/>
    <property type="molecule type" value="Genomic_DNA"/>
</dbReference>
<dbReference type="Proteomes" id="UP001148786">
    <property type="component" value="Unassembled WGS sequence"/>
</dbReference>
<accession>A0A9W8JYS0</accession>
<comment type="caution">
    <text evidence="2">The sequence shown here is derived from an EMBL/GenBank/DDBJ whole genome shotgun (WGS) entry which is preliminary data.</text>
</comment>
<sequence length="546" mass="61776">MNTSTTPSDCFTAQTIPGHYDNNELNPDVGGFATPFGQLTSSFSSSSDIVINIVLPILLRWAHDDVQTTVVMLLSQIYPIMIATAGSINSTNLSLFDAHFAVAVTASPVSVYLIMSLFSTVPPILALCKLLNLRYRSLVEFMKTLPCQFCVGAKFLLTGSPNPWDFYEVHRELPRRLVAVWPLDQIWSIVLVLWLGFTSLDAWWIFWYVRSGSMPNPRTKVNDPHRAWKPFSVAMYVYGYCICYINIYIWTVFYDGNYSLSGKFGSWLSSLKETLSHRQRNLLHALKLMIIPLAFVMCCGGLFIPFAALPLAQQVRSSLASFQNPETETFQHQWSRFCYRYPFEGEVILTGATNPSLNSTATFFYSGTSGFREQYFDYSMVSNETFFQQTLIFNPKTSLSRNWPQVVSVAYNTSEQSFEARCTVYQNDSMTALCAFGTWTKKKYLSFRIQDAHNNSITHLRTVDDEWKFSDDAPSLVLKHQDSDGTSTLGNIVLQTAVTQRNYCYRLKTCLASSEADVATVVPLGVILLTQQTFAGYCTRPKMYAL</sequence>